<dbReference type="EMBL" id="CP016177">
    <property type="protein sequence ID" value="ANO32494.1"/>
    <property type="molecule type" value="Genomic_DNA"/>
</dbReference>
<organism evidence="1 2">
    <name type="scientific">Vibrio breoganii</name>
    <dbReference type="NCBI Taxonomy" id="553239"/>
    <lineage>
        <taxon>Bacteria</taxon>
        <taxon>Pseudomonadati</taxon>
        <taxon>Pseudomonadota</taxon>
        <taxon>Gammaproteobacteria</taxon>
        <taxon>Vibrionales</taxon>
        <taxon>Vibrionaceae</taxon>
        <taxon>Vibrio</taxon>
    </lineage>
</organism>
<protein>
    <submittedName>
        <fullName evidence="1">Uncharacterized protein</fullName>
    </submittedName>
</protein>
<dbReference type="KEGG" id="vbr:A6E01_04495"/>
<dbReference type="RefSeq" id="WP_065209665.1">
    <property type="nucleotide sequence ID" value="NZ_CP016177.1"/>
</dbReference>
<evidence type="ECO:0000313" key="2">
    <source>
        <dbReference type="Proteomes" id="UP000092018"/>
    </source>
</evidence>
<dbReference type="Proteomes" id="UP000092018">
    <property type="component" value="Chromosome 1"/>
</dbReference>
<sequence length="160" mass="17682">MFRFLVLILVSMPVFSEDSIPTIPWGEKGTVAPSFYNDSGYLNFISISNGGDGKQRVYFSTLSGEGSYCTTEHQNYENSDNQIWRIAGQNITMQVYCEPDGKGDLFQTAVARNLKGNEFIVNNFKKSTTDITVVHDNGHTVEVSTQGFTKAWSNSGGDAL</sequence>
<gene>
    <name evidence="1" type="ORF">A6E01_04495</name>
</gene>
<evidence type="ECO:0000313" key="1">
    <source>
        <dbReference type="EMBL" id="ANO32494.1"/>
    </source>
</evidence>
<dbReference type="AlphaFoldDB" id="A0AAN1CRU0"/>
<reference evidence="1 2" key="1">
    <citation type="submission" date="2016-06" db="EMBL/GenBank/DDBJ databases">
        <title>Adaptive Radiation by Waves of Gene Transfer Leads to Fine-Scale Resource Partitioning in Marine Microbes.</title>
        <authorList>
            <person name="Hehemann J.-H."/>
            <person name="Arevalo P."/>
            <person name="Datta M.S."/>
            <person name="Yu X."/>
            <person name="Corzett C."/>
            <person name="Henschel A."/>
            <person name="Preheim S.P."/>
            <person name="Timberlake S."/>
            <person name="Alm E.J."/>
            <person name="Polz M.F."/>
        </authorList>
    </citation>
    <scope>NUCLEOTIDE SEQUENCE [LARGE SCALE GENOMIC DNA]</scope>
    <source>
        <strain evidence="1 2">FF50</strain>
    </source>
</reference>
<name>A0AAN1CRU0_9VIBR</name>
<accession>A0AAN1CRU0</accession>
<proteinExistence type="predicted"/>